<dbReference type="CDD" id="cd05289">
    <property type="entry name" value="MDR_like_2"/>
    <property type="match status" value="1"/>
</dbReference>
<evidence type="ECO:0000256" key="1">
    <source>
        <dbReference type="ARBA" id="ARBA00022857"/>
    </source>
</evidence>
<dbReference type="OrthoDB" id="4512359at2"/>
<dbReference type="GO" id="GO:0016491">
    <property type="term" value="F:oxidoreductase activity"/>
    <property type="evidence" value="ECO:0007669"/>
    <property type="project" value="InterPro"/>
</dbReference>
<evidence type="ECO:0000313" key="4">
    <source>
        <dbReference type="Proteomes" id="UP000004816"/>
    </source>
</evidence>
<dbReference type="Gene3D" id="3.40.50.720">
    <property type="entry name" value="NAD(P)-binding Rossmann-like Domain"/>
    <property type="match status" value="1"/>
</dbReference>
<dbReference type="STRING" id="679197.HMPREF9336_04357"/>
<sequence length="311" mass="31835">MALSIVASAYGGPEVLELRDLPVPDPGPGQVVIDVRAAGTNPIDWKIYSGTRGDDPAALPLRIGFEVAGVVSAVGPQARGVTGALRQGDEVLAFRVSGGYAERLLVPAKDVLHKPVSLGFEQASGLLLAGTTAVHALAVVGLGEGDTLLVHGGAGAVGLAAAQLARLRGAKVVATASAPRHDQLRACGAVPVEYGPGLLERIKAVGPVTAALDCVGTDEAVDASLALLADKRRFVTIAAFPRAASEGFKAIGSQADPGVEIRDNARAELVKLAAEGELDVVVDRTYPLAEAAEAHRYLRTGHAKGKVVLIP</sequence>
<dbReference type="Gene3D" id="3.90.180.10">
    <property type="entry name" value="Medium-chain alcohol dehydrogenases, catalytic domain"/>
    <property type="match status" value="1"/>
</dbReference>
<keyword evidence="1" id="KW-0521">NADP</keyword>
<comment type="caution">
    <text evidence="3">The sequence shown here is derived from an EMBL/GenBank/DDBJ whole genome shotgun (WGS) entry which is preliminary data.</text>
</comment>
<evidence type="ECO:0000313" key="3">
    <source>
        <dbReference type="EMBL" id="ERG69213.1"/>
    </source>
</evidence>
<dbReference type="InterPro" id="IPR051603">
    <property type="entry name" value="Zinc-ADH_QOR/CCCR"/>
</dbReference>
<reference evidence="3 4" key="1">
    <citation type="journal article" date="2011" name="Stand. Genomic Sci.">
        <title>High quality draft genome sequence of Segniliparus rugosus CDC 945(T)= (ATCC BAA-974(T)).</title>
        <authorList>
            <person name="Earl A.M."/>
            <person name="Desjardins C.A."/>
            <person name="Fitzgerald M.G."/>
            <person name="Arachchi H.M."/>
            <person name="Zeng Q."/>
            <person name="Mehta T."/>
            <person name="Griggs A."/>
            <person name="Birren B.W."/>
            <person name="Toney N.C."/>
            <person name="Carr J."/>
            <person name="Posey J."/>
            <person name="Butler W.R."/>
        </authorList>
    </citation>
    <scope>NUCLEOTIDE SEQUENCE [LARGE SCALE GENOMIC DNA]</scope>
    <source>
        <strain evidence="4">ATCC BAA-974 / DSM 45345 / CCUG 50838 / CIP 108380 / JCM 13579 / CDC 945</strain>
    </source>
</reference>
<dbReference type="PANTHER" id="PTHR44154:SF1">
    <property type="entry name" value="QUINONE OXIDOREDUCTASE"/>
    <property type="match status" value="1"/>
</dbReference>
<gene>
    <name evidence="3" type="ORF">HMPREF9336_04357</name>
</gene>
<protein>
    <recommendedName>
        <fullName evidence="2">Enoyl reductase (ER) domain-containing protein</fullName>
    </recommendedName>
</protein>
<proteinExistence type="predicted"/>
<dbReference type="PANTHER" id="PTHR44154">
    <property type="entry name" value="QUINONE OXIDOREDUCTASE"/>
    <property type="match status" value="1"/>
</dbReference>
<dbReference type="Pfam" id="PF08240">
    <property type="entry name" value="ADH_N"/>
    <property type="match status" value="1"/>
</dbReference>
<evidence type="ECO:0000259" key="2">
    <source>
        <dbReference type="SMART" id="SM00829"/>
    </source>
</evidence>
<dbReference type="Pfam" id="PF13602">
    <property type="entry name" value="ADH_zinc_N_2"/>
    <property type="match status" value="1"/>
</dbReference>
<dbReference type="InterPro" id="IPR013154">
    <property type="entry name" value="ADH-like_N"/>
</dbReference>
<name>U1N8Q0_SEGRC</name>
<feature type="domain" description="Enoyl reductase (ER)" evidence="2">
    <location>
        <begin position="11"/>
        <end position="309"/>
    </location>
</feature>
<accession>U1N8Q0</accession>
<dbReference type="SMART" id="SM00829">
    <property type="entry name" value="PKS_ER"/>
    <property type="match status" value="1"/>
</dbReference>
<dbReference type="SUPFAM" id="SSF50129">
    <property type="entry name" value="GroES-like"/>
    <property type="match status" value="1"/>
</dbReference>
<dbReference type="eggNOG" id="COG0604">
    <property type="taxonomic scope" value="Bacteria"/>
</dbReference>
<dbReference type="SUPFAM" id="SSF51735">
    <property type="entry name" value="NAD(P)-binding Rossmann-fold domains"/>
    <property type="match status" value="1"/>
</dbReference>
<dbReference type="EMBL" id="ACZI02000003">
    <property type="protein sequence ID" value="ERG69213.1"/>
    <property type="molecule type" value="Genomic_DNA"/>
</dbReference>
<dbReference type="HOGENOM" id="CLU_026673_3_3_11"/>
<dbReference type="Proteomes" id="UP000004816">
    <property type="component" value="Unassembled WGS sequence"/>
</dbReference>
<organism evidence="3 4">
    <name type="scientific">Segniliparus rugosus (strain ATCC BAA-974 / DSM 45345 / CCUG 50838 / CIP 108380 / JCM 13579 / CDC 945)</name>
    <dbReference type="NCBI Taxonomy" id="679197"/>
    <lineage>
        <taxon>Bacteria</taxon>
        <taxon>Bacillati</taxon>
        <taxon>Actinomycetota</taxon>
        <taxon>Actinomycetes</taxon>
        <taxon>Mycobacteriales</taxon>
        <taxon>Segniliparaceae</taxon>
        <taxon>Segniliparus</taxon>
    </lineage>
</organism>
<dbReference type="InterPro" id="IPR020843">
    <property type="entry name" value="ER"/>
</dbReference>
<dbReference type="InterPro" id="IPR011032">
    <property type="entry name" value="GroES-like_sf"/>
</dbReference>
<dbReference type="AlphaFoldDB" id="U1N8Q0"/>
<dbReference type="InterPro" id="IPR036291">
    <property type="entry name" value="NAD(P)-bd_dom_sf"/>
</dbReference>
<keyword evidence="4" id="KW-1185">Reference proteome</keyword>
<dbReference type="RefSeq" id="WP_021030842.1">
    <property type="nucleotide sequence ID" value="NZ_KI391954.1"/>
</dbReference>